<dbReference type="InterPro" id="IPR025164">
    <property type="entry name" value="Toastrack_DUF4097"/>
</dbReference>
<dbReference type="RefSeq" id="WP_262096894.1">
    <property type="nucleotide sequence ID" value="NZ_JAOEGN010000017.1"/>
</dbReference>
<evidence type="ECO:0000313" key="3">
    <source>
        <dbReference type="EMBL" id="MCU0105575.1"/>
    </source>
</evidence>
<feature type="transmembrane region" description="Helical" evidence="1">
    <location>
        <begin position="7"/>
        <end position="30"/>
    </location>
</feature>
<dbReference type="Pfam" id="PF13349">
    <property type="entry name" value="DUF4097"/>
    <property type="match status" value="1"/>
</dbReference>
<evidence type="ECO:0000256" key="1">
    <source>
        <dbReference type="SAM" id="Phobius"/>
    </source>
</evidence>
<evidence type="ECO:0000259" key="2">
    <source>
        <dbReference type="Pfam" id="PF13349"/>
    </source>
</evidence>
<evidence type="ECO:0000313" key="4">
    <source>
        <dbReference type="Proteomes" id="UP001209076"/>
    </source>
</evidence>
<organism evidence="3 4">
    <name type="scientific">Paracholeplasma vituli</name>
    <dbReference type="NCBI Taxonomy" id="69473"/>
    <lineage>
        <taxon>Bacteria</taxon>
        <taxon>Bacillati</taxon>
        <taxon>Mycoplasmatota</taxon>
        <taxon>Mollicutes</taxon>
        <taxon>Acholeplasmatales</taxon>
        <taxon>Acholeplasmataceae</taxon>
        <taxon>Paracholeplasma</taxon>
    </lineage>
</organism>
<keyword evidence="4" id="KW-1185">Reference proteome</keyword>
<name>A0ABT2PXK5_9MOLU</name>
<dbReference type="EMBL" id="JAOEGN010000017">
    <property type="protein sequence ID" value="MCU0105575.1"/>
    <property type="molecule type" value="Genomic_DNA"/>
</dbReference>
<protein>
    <submittedName>
        <fullName evidence="3">DUF4097 family beta strand repeat-containing protein</fullName>
    </submittedName>
</protein>
<dbReference type="Proteomes" id="UP001209076">
    <property type="component" value="Unassembled WGS sequence"/>
</dbReference>
<keyword evidence="1" id="KW-1133">Transmembrane helix</keyword>
<accession>A0ABT2PXK5</accession>
<proteinExistence type="predicted"/>
<gene>
    <name evidence="3" type="ORF">N7603_07875</name>
</gene>
<keyword evidence="1" id="KW-0472">Membrane</keyword>
<sequence>MKTILKVGIVFIILGAISVTVFGLLAQPYLEEQLDYTDMSYEYDGAQFTRIELSFYNNPVEIKPSTDDKIHIDFKVDQYEEIVLSDESNVLSIVVTSDWWDYMRNPLLWFNFSNITVNRTVTVLLPDSLYELQVKTSNGAITLNDLTLKSAHLNTSNGKVDVRNTTVNDLTLGSSNGKVYLNTVTSENVELSTSNGEIECINLVATSVDAETSNGPINGSGIVSNDFRVQTSNGRINITVQGRFDDYKVKTRTSNGDVKIDGATYGNDTYHSSKTPYVEAITSNGDIRINFED</sequence>
<comment type="caution">
    <text evidence="3">The sequence shown here is derived from an EMBL/GenBank/DDBJ whole genome shotgun (WGS) entry which is preliminary data.</text>
</comment>
<feature type="domain" description="DUF4097" evidence="2">
    <location>
        <begin position="49"/>
        <end position="289"/>
    </location>
</feature>
<keyword evidence="1" id="KW-0812">Transmembrane</keyword>
<reference evidence="4" key="1">
    <citation type="submission" date="2023-07" db="EMBL/GenBank/DDBJ databases">
        <title>Novel Mycoplasma species identified in domestic and wild animals.</title>
        <authorList>
            <person name="Volokhov D.V."/>
            <person name="Furtak V.A."/>
            <person name="Zagorodnyaya T.A."/>
        </authorList>
    </citation>
    <scope>NUCLEOTIDE SEQUENCE [LARGE SCALE GENOMIC DNA]</scope>
    <source>
        <strain evidence="4">92-19</strain>
    </source>
</reference>